<keyword evidence="4" id="KW-1185">Reference proteome</keyword>
<proteinExistence type="predicted"/>
<dbReference type="PROSITE" id="PS51832">
    <property type="entry name" value="HD_GYP"/>
    <property type="match status" value="1"/>
</dbReference>
<dbReference type="GO" id="GO:0008081">
    <property type="term" value="F:phosphoric diester hydrolase activity"/>
    <property type="evidence" value="ECO:0007669"/>
    <property type="project" value="UniProtKB-ARBA"/>
</dbReference>
<dbReference type="Gene3D" id="3.30.450.20">
    <property type="entry name" value="PAS domain"/>
    <property type="match status" value="1"/>
</dbReference>
<keyword evidence="1" id="KW-0472">Membrane</keyword>
<feature type="domain" description="HD-GYP" evidence="2">
    <location>
        <begin position="823"/>
        <end position="1027"/>
    </location>
</feature>
<protein>
    <submittedName>
        <fullName evidence="3">Transporter substrate-binding domain-containing protein</fullName>
    </submittedName>
</protein>
<dbReference type="RefSeq" id="WP_248010246.1">
    <property type="nucleotide sequence ID" value="NZ_JAJHVV010000012.1"/>
</dbReference>
<evidence type="ECO:0000313" key="4">
    <source>
        <dbReference type="Proteomes" id="UP001139559"/>
    </source>
</evidence>
<dbReference type="Pfam" id="PF13487">
    <property type="entry name" value="HD_5"/>
    <property type="match status" value="1"/>
</dbReference>
<comment type="caution">
    <text evidence="3">The sequence shown here is derived from an EMBL/GenBank/DDBJ whole genome shotgun (WGS) entry which is preliminary data.</text>
</comment>
<name>A0A9X1XLU5_9VIBR</name>
<evidence type="ECO:0000313" key="3">
    <source>
        <dbReference type="EMBL" id="MCK6265169.1"/>
    </source>
</evidence>
<dbReference type="AlphaFoldDB" id="A0A9X1XLU5"/>
<dbReference type="SUPFAM" id="SSF109604">
    <property type="entry name" value="HD-domain/PDEase-like"/>
    <property type="match status" value="2"/>
</dbReference>
<dbReference type="InterPro" id="IPR001638">
    <property type="entry name" value="Solute-binding_3/MltF_N"/>
</dbReference>
<dbReference type="InterPro" id="IPR003607">
    <property type="entry name" value="HD/PDEase_dom"/>
</dbReference>
<feature type="transmembrane region" description="Helical" evidence="1">
    <location>
        <begin position="12"/>
        <end position="36"/>
    </location>
</feature>
<dbReference type="InterPro" id="IPR037522">
    <property type="entry name" value="HD_GYP_dom"/>
</dbReference>
<keyword evidence="1" id="KW-1133">Transmembrane helix</keyword>
<dbReference type="CDD" id="cd01007">
    <property type="entry name" value="PBP2_BvgS_HisK_like"/>
    <property type="match status" value="1"/>
</dbReference>
<dbReference type="CDD" id="cd00077">
    <property type="entry name" value="HDc"/>
    <property type="match status" value="1"/>
</dbReference>
<accession>A0A9X1XLU5</accession>
<dbReference type="SMART" id="SM00471">
    <property type="entry name" value="HDc"/>
    <property type="match status" value="1"/>
</dbReference>
<dbReference type="SMART" id="SM00062">
    <property type="entry name" value="PBPb"/>
    <property type="match status" value="1"/>
</dbReference>
<dbReference type="Gene3D" id="1.10.3210.10">
    <property type="entry name" value="Hypothetical protein af1432"/>
    <property type="match status" value="2"/>
</dbReference>
<evidence type="ECO:0000259" key="2">
    <source>
        <dbReference type="PROSITE" id="PS51832"/>
    </source>
</evidence>
<gene>
    <name evidence="3" type="ORF">KP803_17980</name>
</gene>
<dbReference type="Gene3D" id="3.40.190.10">
    <property type="entry name" value="Periplasmic binding protein-like II"/>
    <property type="match status" value="2"/>
</dbReference>
<evidence type="ECO:0000256" key="1">
    <source>
        <dbReference type="SAM" id="Phobius"/>
    </source>
</evidence>
<dbReference type="Pfam" id="PF00497">
    <property type="entry name" value="SBP_bac_3"/>
    <property type="match status" value="1"/>
</dbReference>
<dbReference type="SUPFAM" id="SSF53850">
    <property type="entry name" value="Periplasmic binding protein-like II"/>
    <property type="match status" value="1"/>
</dbReference>
<dbReference type="Proteomes" id="UP001139559">
    <property type="component" value="Unassembled WGS sequence"/>
</dbReference>
<sequence length="1059" mass="120980">MVNKTKRRAKKYSIRFTVGSMFVLATILTSICAISIQYHFSRQMSEELVLTKLSMTSSKVSEHIEKVDSSASNVARLLKNISLVTEYQFSEHEVTTIFTQALKDNPMFYSIYWGNSQDDFFQIINLNSSPIVREKINAGEQDRWVVIRIEGPKNNRVRKTFYYTKEFERTNLIVESSNYYPTQRPWYHEANSQNVFKTEPYLFQHLKIAGQTYAVKTHTAVIGIDIVLSSVSELISPTALGLGEFKNVESFLFNQQGEIIATSLKRSEEVEVPPSNPLKLDANKQQMLKNARSLLVSNQNDWGPLDYSSAGQPKGYAVDLMKLISDMTGLRFEFVNGFDWYELQDMYHLGDIDILQSVSMTDRDDEIISKSLFNVPLGFATTVDIQSVDPLRAGPIALIRGRSTDKLIGQTESSFFRYANSLDEAMTWLSKGKVATVVDTLPVLQKYKAEHYLKELTLSEFGKPIKADYHLSMKNKDRFLSQVVDIAIDNVSDEQWKALNAKWLQDLSKSDSFVPYARVVELANQGALLGQMSKQIIDGTTRYLYITRMDTTNTESEYFAVVVPEQVIYAQVIPKVLVTIGFSVLVLLGLLPLAWVFGNPIVSPVRLLIKENHKVSKRKFDEVHHVKSRIKEVSDLSDSMVDMVEEIKNHQRAQEEFVEAFIRLIAQAIDEKSPYTAGHCNRVPKIGMLLASAAEQADYGKFKDFKFENEHERKEFQIAAWLHDCGKITTPEHIVDKGSKLEANYNRIHEIRTRFEVLWRDAEIDYLKQRYIEKLPEEQAQEVLTSTQAQLQEEFRFIAESNVGSEFMSADCIERIKEIGSKEWLRHFDNTLGLSPFEELALEAQSSVTPKSEPLLQDRPEHIIKRIRPLKFEPELGINIDVPKHLYNLGEVYNLSVTRGTLTTEDRFKINEHMTSGIKMLNNLPFPPELSRVPRYASTHHETLKGTGYPRKLTGEQLSIPERILAIADVYEALTAADRPYKKAKPVSVAIDIMHKMALDDHLDIDIFRLFLESGVYIQYAKEHLPASQIDMVDITKYRPVSESVSDTKVTQDKPLEMA</sequence>
<dbReference type="PANTHER" id="PTHR45228:SF5">
    <property type="entry name" value="CYCLIC DI-GMP PHOSPHODIESTERASE VC_1348-RELATED"/>
    <property type="match status" value="1"/>
</dbReference>
<dbReference type="Gene3D" id="6.10.340.10">
    <property type="match status" value="1"/>
</dbReference>
<organism evidence="3 4">
    <name type="scientific">Vibrio amylolyticus</name>
    <dbReference type="NCBI Taxonomy" id="2847292"/>
    <lineage>
        <taxon>Bacteria</taxon>
        <taxon>Pseudomonadati</taxon>
        <taxon>Pseudomonadota</taxon>
        <taxon>Gammaproteobacteria</taxon>
        <taxon>Vibrionales</taxon>
        <taxon>Vibrionaceae</taxon>
        <taxon>Vibrio</taxon>
    </lineage>
</organism>
<dbReference type="PANTHER" id="PTHR45228">
    <property type="entry name" value="CYCLIC DI-GMP PHOSPHODIESTERASE TM_0186-RELATED"/>
    <property type="match status" value="1"/>
</dbReference>
<dbReference type="InterPro" id="IPR052020">
    <property type="entry name" value="Cyclic_di-GMP/3'3'-cGAMP_PDE"/>
</dbReference>
<keyword evidence="1" id="KW-0812">Transmembrane</keyword>
<reference evidence="3" key="1">
    <citation type="submission" date="2021-11" db="EMBL/GenBank/DDBJ databases">
        <title>Vibrio ZSDE26 sp. nov. and Vibrio ZSDZ34 sp. nov., isolated from coastal seawater in Qingdao.</title>
        <authorList>
            <person name="Zhang P."/>
        </authorList>
    </citation>
    <scope>NUCLEOTIDE SEQUENCE</scope>
    <source>
        <strain evidence="3">ZSDE26</strain>
    </source>
</reference>
<dbReference type="EMBL" id="JAJHVV010000012">
    <property type="protein sequence ID" value="MCK6265169.1"/>
    <property type="molecule type" value="Genomic_DNA"/>
</dbReference>